<sequence length="150" mass="16879">MTRFGLPNGLDAIARLRDEMDKVFANVLREVPSLGSAIPSILESQPRLNMWEDESTLFVEAEVPGLKLQELDVYAKDDELTIAGDRSAPEQAESDFRTRERAHTKFRRVVRLPVPINPELIEARLQQGILTLTMPKAECAKPKKIDVKLG</sequence>
<dbReference type="InterPro" id="IPR008978">
    <property type="entry name" value="HSP20-like_chaperone"/>
</dbReference>
<name>A0A518B1R0_9BACT</name>
<organism evidence="4 5">
    <name type="scientific">Kolteria novifilia</name>
    <dbReference type="NCBI Taxonomy" id="2527975"/>
    <lineage>
        <taxon>Bacteria</taxon>
        <taxon>Pseudomonadati</taxon>
        <taxon>Planctomycetota</taxon>
        <taxon>Planctomycetia</taxon>
        <taxon>Kolteriales</taxon>
        <taxon>Kolteriaceae</taxon>
        <taxon>Kolteria</taxon>
    </lineage>
</organism>
<evidence type="ECO:0000256" key="1">
    <source>
        <dbReference type="PROSITE-ProRule" id="PRU00285"/>
    </source>
</evidence>
<keyword evidence="5" id="KW-1185">Reference proteome</keyword>
<evidence type="ECO:0000313" key="4">
    <source>
        <dbReference type="EMBL" id="QDU60915.1"/>
    </source>
</evidence>
<evidence type="ECO:0000256" key="2">
    <source>
        <dbReference type="RuleBase" id="RU003616"/>
    </source>
</evidence>
<reference evidence="4 5" key="1">
    <citation type="submission" date="2019-02" db="EMBL/GenBank/DDBJ databases">
        <title>Deep-cultivation of Planctomycetes and their phenomic and genomic characterization uncovers novel biology.</title>
        <authorList>
            <person name="Wiegand S."/>
            <person name="Jogler M."/>
            <person name="Boedeker C."/>
            <person name="Pinto D."/>
            <person name="Vollmers J."/>
            <person name="Rivas-Marin E."/>
            <person name="Kohn T."/>
            <person name="Peeters S.H."/>
            <person name="Heuer A."/>
            <person name="Rast P."/>
            <person name="Oberbeckmann S."/>
            <person name="Bunk B."/>
            <person name="Jeske O."/>
            <person name="Meyerdierks A."/>
            <person name="Storesund J.E."/>
            <person name="Kallscheuer N."/>
            <person name="Luecker S."/>
            <person name="Lage O.M."/>
            <person name="Pohl T."/>
            <person name="Merkel B.J."/>
            <person name="Hornburger P."/>
            <person name="Mueller R.-W."/>
            <person name="Bruemmer F."/>
            <person name="Labrenz M."/>
            <person name="Spormann A.M."/>
            <person name="Op den Camp H."/>
            <person name="Overmann J."/>
            <person name="Amann R."/>
            <person name="Jetten M.S.M."/>
            <person name="Mascher T."/>
            <person name="Medema M.H."/>
            <person name="Devos D.P."/>
            <person name="Kaster A.-K."/>
            <person name="Ovreas L."/>
            <person name="Rohde M."/>
            <person name="Galperin M.Y."/>
            <person name="Jogler C."/>
        </authorList>
    </citation>
    <scope>NUCLEOTIDE SEQUENCE [LARGE SCALE GENOMIC DNA]</scope>
    <source>
        <strain evidence="4 5">Pan216</strain>
    </source>
</reference>
<dbReference type="SUPFAM" id="SSF49764">
    <property type="entry name" value="HSP20-like chaperones"/>
    <property type="match status" value="1"/>
</dbReference>
<evidence type="ECO:0000259" key="3">
    <source>
        <dbReference type="PROSITE" id="PS01031"/>
    </source>
</evidence>
<dbReference type="KEGG" id="knv:Pan216_17680"/>
<dbReference type="CDD" id="cd06464">
    <property type="entry name" value="ACD_sHsps-like"/>
    <property type="match status" value="1"/>
</dbReference>
<dbReference type="PANTHER" id="PTHR11527">
    <property type="entry name" value="HEAT-SHOCK PROTEIN 20 FAMILY MEMBER"/>
    <property type="match status" value="1"/>
</dbReference>
<dbReference type="PROSITE" id="PS01031">
    <property type="entry name" value="SHSP"/>
    <property type="match status" value="1"/>
</dbReference>
<dbReference type="Proteomes" id="UP000317093">
    <property type="component" value="Chromosome"/>
</dbReference>
<dbReference type="EMBL" id="CP036279">
    <property type="protein sequence ID" value="QDU60915.1"/>
    <property type="molecule type" value="Genomic_DNA"/>
</dbReference>
<dbReference type="Gene3D" id="2.60.40.790">
    <property type="match status" value="1"/>
</dbReference>
<evidence type="ECO:0000313" key="5">
    <source>
        <dbReference type="Proteomes" id="UP000317093"/>
    </source>
</evidence>
<feature type="domain" description="SHSP" evidence="3">
    <location>
        <begin position="39"/>
        <end position="150"/>
    </location>
</feature>
<accession>A0A518B1R0</accession>
<comment type="similarity">
    <text evidence="1 2">Belongs to the small heat shock protein (HSP20) family.</text>
</comment>
<dbReference type="AlphaFoldDB" id="A0A518B1R0"/>
<gene>
    <name evidence="4" type="primary">hspX</name>
    <name evidence="4" type="ORF">Pan216_17680</name>
</gene>
<dbReference type="RefSeq" id="WP_419193413.1">
    <property type="nucleotide sequence ID" value="NZ_CP036279.1"/>
</dbReference>
<proteinExistence type="inferred from homology"/>
<protein>
    <submittedName>
        <fullName evidence="4">Alpha-crystallin</fullName>
    </submittedName>
</protein>
<dbReference type="InterPro" id="IPR002068">
    <property type="entry name" value="A-crystallin/Hsp20_dom"/>
</dbReference>
<dbReference type="InterPro" id="IPR031107">
    <property type="entry name" value="Small_HSP"/>
</dbReference>
<dbReference type="Pfam" id="PF00011">
    <property type="entry name" value="HSP20"/>
    <property type="match status" value="1"/>
</dbReference>